<dbReference type="EC" id="3.4.24.-" evidence="11"/>
<keyword evidence="2 10" id="KW-0645">Protease</keyword>
<dbReference type="GO" id="GO:0008270">
    <property type="term" value="F:zinc ion binding"/>
    <property type="evidence" value="ECO:0007669"/>
    <property type="project" value="UniProtKB-UniRule"/>
</dbReference>
<keyword evidence="8 9" id="KW-1015">Disulfide bond</keyword>
<dbReference type="GO" id="GO:0006508">
    <property type="term" value="P:proteolysis"/>
    <property type="evidence" value="ECO:0007669"/>
    <property type="project" value="UniProtKB-KW"/>
</dbReference>
<feature type="disulfide bond" evidence="9">
    <location>
        <begin position="451"/>
        <end position="485"/>
    </location>
</feature>
<reference evidence="14" key="2">
    <citation type="submission" date="2022-06" db="UniProtKB">
        <authorList>
            <consortium name="EnsemblMetazoa"/>
        </authorList>
    </citation>
    <scope>IDENTIFICATION</scope>
</reference>
<dbReference type="Gene3D" id="1.10.10.1940">
    <property type="match status" value="1"/>
</dbReference>
<dbReference type="Pfam" id="PF01400">
    <property type="entry name" value="Astacin"/>
    <property type="match status" value="1"/>
</dbReference>
<organism evidence="14 15">
    <name type="scientific">Onchocerca volvulus</name>
    <dbReference type="NCBI Taxonomy" id="6282"/>
    <lineage>
        <taxon>Eukaryota</taxon>
        <taxon>Metazoa</taxon>
        <taxon>Ecdysozoa</taxon>
        <taxon>Nematoda</taxon>
        <taxon>Chromadorea</taxon>
        <taxon>Rhabditida</taxon>
        <taxon>Spirurina</taxon>
        <taxon>Spiruromorpha</taxon>
        <taxon>Filarioidea</taxon>
        <taxon>Onchocercidae</taxon>
        <taxon>Onchocerca</taxon>
    </lineage>
</organism>
<keyword evidence="15" id="KW-1185">Reference proteome</keyword>
<feature type="domain" description="Peptidase M12A" evidence="13">
    <location>
        <begin position="119"/>
        <end position="315"/>
    </location>
</feature>
<dbReference type="PROSITE" id="PS51864">
    <property type="entry name" value="ASTACIN"/>
    <property type="match status" value="1"/>
</dbReference>
<feature type="disulfide bond" evidence="9">
    <location>
        <begin position="400"/>
        <end position="434"/>
    </location>
</feature>
<feature type="binding site" evidence="10">
    <location>
        <position position="217"/>
    </location>
    <ligand>
        <name>Zn(2+)</name>
        <dbReference type="ChEBI" id="CHEBI:29105"/>
        <note>catalytic</note>
    </ligand>
</feature>
<dbReference type="InterPro" id="IPR006026">
    <property type="entry name" value="Peptidase_Metallo"/>
</dbReference>
<dbReference type="SMART" id="SM00235">
    <property type="entry name" value="ZnMc"/>
    <property type="match status" value="1"/>
</dbReference>
<dbReference type="PRINTS" id="PR00480">
    <property type="entry name" value="ASTACIN"/>
</dbReference>
<evidence type="ECO:0000259" key="13">
    <source>
        <dbReference type="PROSITE" id="PS51864"/>
    </source>
</evidence>
<dbReference type="InterPro" id="IPR003582">
    <property type="entry name" value="ShKT_dom"/>
</dbReference>
<dbReference type="Pfam" id="PF01549">
    <property type="entry name" value="ShK"/>
    <property type="match status" value="2"/>
</dbReference>
<evidence type="ECO:0000256" key="2">
    <source>
        <dbReference type="ARBA" id="ARBA00022670"/>
    </source>
</evidence>
<keyword evidence="3 10" id="KW-0479">Metal-binding</keyword>
<feature type="chain" id="PRO_5035967887" description="Metalloendopeptidase" evidence="11">
    <location>
        <begin position="21"/>
        <end position="495"/>
    </location>
</feature>
<evidence type="ECO:0000256" key="9">
    <source>
        <dbReference type="PROSITE-ProRule" id="PRU01005"/>
    </source>
</evidence>
<feature type="domain" description="ShKT" evidence="12">
    <location>
        <begin position="451"/>
        <end position="485"/>
    </location>
</feature>
<feature type="active site" evidence="10">
    <location>
        <position position="214"/>
    </location>
</feature>
<dbReference type="SUPFAM" id="SSF55486">
    <property type="entry name" value="Metalloproteases ('zincins'), catalytic domain"/>
    <property type="match status" value="1"/>
</dbReference>
<dbReference type="PANTHER" id="PTHR10127:SF780">
    <property type="entry name" value="METALLOENDOPEPTIDASE"/>
    <property type="match status" value="1"/>
</dbReference>
<evidence type="ECO:0000256" key="8">
    <source>
        <dbReference type="ARBA" id="ARBA00023157"/>
    </source>
</evidence>
<dbReference type="InterPro" id="IPR001506">
    <property type="entry name" value="Peptidase_M12A"/>
</dbReference>
<dbReference type="GO" id="GO:0004222">
    <property type="term" value="F:metalloendopeptidase activity"/>
    <property type="evidence" value="ECO:0007669"/>
    <property type="project" value="UniProtKB-UniRule"/>
</dbReference>
<keyword evidence="11" id="KW-0732">Signal</keyword>
<evidence type="ECO:0000256" key="11">
    <source>
        <dbReference type="RuleBase" id="RU361183"/>
    </source>
</evidence>
<evidence type="ECO:0000256" key="4">
    <source>
        <dbReference type="ARBA" id="ARBA00022801"/>
    </source>
</evidence>
<reference evidence="15" key="1">
    <citation type="submission" date="2013-10" db="EMBL/GenBank/DDBJ databases">
        <title>Genome sequencing of Onchocerca volvulus.</title>
        <authorList>
            <person name="Cotton J."/>
            <person name="Tsai J."/>
            <person name="Stanley E."/>
            <person name="Tracey A."/>
            <person name="Holroyd N."/>
            <person name="Lustigman S."/>
            <person name="Berriman M."/>
        </authorList>
    </citation>
    <scope>NUCLEOTIDE SEQUENCE</scope>
</reference>
<dbReference type="PANTHER" id="PTHR10127">
    <property type="entry name" value="DISCOIDIN, CUB, EGF, LAMININ , AND ZINC METALLOPROTEASE DOMAIN CONTAINING"/>
    <property type="match status" value="1"/>
</dbReference>
<evidence type="ECO:0000259" key="12">
    <source>
        <dbReference type="PROSITE" id="PS51670"/>
    </source>
</evidence>
<feature type="signal peptide" evidence="11">
    <location>
        <begin position="1"/>
        <end position="20"/>
    </location>
</feature>
<comment type="caution">
    <text evidence="9">Lacks conserved residue(s) required for the propagation of feature annotation.</text>
</comment>
<dbReference type="EnsemblMetazoa" id="OVOC4218.1">
    <property type="protein sequence ID" value="OVOC4218.1"/>
    <property type="gene ID" value="WBGene00241027"/>
</dbReference>
<evidence type="ECO:0000313" key="15">
    <source>
        <dbReference type="Proteomes" id="UP000024404"/>
    </source>
</evidence>
<evidence type="ECO:0000256" key="7">
    <source>
        <dbReference type="ARBA" id="ARBA00023145"/>
    </source>
</evidence>
<feature type="domain" description="ShKT" evidence="12">
    <location>
        <begin position="400"/>
        <end position="434"/>
    </location>
</feature>
<evidence type="ECO:0000256" key="6">
    <source>
        <dbReference type="ARBA" id="ARBA00023049"/>
    </source>
</evidence>
<sequence length="495" mass="56953">MLSIFLSIFLFYQLFNQCTTISMLTSNFMRNYFEADRQKVLFDDLGQKYLQPQDFTLAQITPVERISEERLSSIINSELFEGDIEGIDRETTLSTLILRDEPLDPYDYLFKIPYHSALNLATYKDKLWPNGRVPYLLEEGMSKTQRVAIAQAFDEYRDKTCIKFVPKTKNDDDYIYIKRNTAFGCSSYVGRAGGNQTVSLEVNKCFAKGIIAHELMHTIGFFHEHSRTDRDQYIDIIEENIRPGMLRNFEKYPRKVIDSLGMPYDYDSIMHYHRLAFSKNGRSTILPKDRSMKIGQRYKLSVIDVKKINKLYKCHQPTTSSPPLKTTTTTTTTPTTTATTATERIITFTTSTNCSTGNKTENTTTPRPIRTLWTRRPSISGKLRTIITTVKAKTMIITVCEDLNAHCEMWQQLGHCQHSPKYMSHYCKKACGICPPKTNKEKIDRKTESRCLDKNLFCSYWASIGECNTGSKFMMIFCKQSCNMCGNKLGIAVHE</sequence>
<keyword evidence="4 10" id="KW-0378">Hydrolase</keyword>
<feature type="binding site" evidence="10">
    <location>
        <position position="213"/>
    </location>
    <ligand>
        <name>Zn(2+)</name>
        <dbReference type="ChEBI" id="CHEBI:29105"/>
        <note>catalytic</note>
    </ligand>
</feature>
<evidence type="ECO:0000256" key="3">
    <source>
        <dbReference type="ARBA" id="ARBA00022723"/>
    </source>
</evidence>
<protein>
    <recommendedName>
        <fullName evidence="11">Metalloendopeptidase</fullName>
        <ecNumber evidence="11">3.4.24.-</ecNumber>
    </recommendedName>
</protein>
<keyword evidence="6 10" id="KW-0482">Metalloprotease</keyword>
<dbReference type="EMBL" id="CMVM020000129">
    <property type="status" value="NOT_ANNOTATED_CDS"/>
    <property type="molecule type" value="Genomic_DNA"/>
</dbReference>
<dbReference type="CDD" id="cd04280">
    <property type="entry name" value="ZnMc_astacin_like"/>
    <property type="match status" value="1"/>
</dbReference>
<evidence type="ECO:0000256" key="5">
    <source>
        <dbReference type="ARBA" id="ARBA00022833"/>
    </source>
</evidence>
<dbReference type="Gene3D" id="3.40.390.10">
    <property type="entry name" value="Collagenase (Catalytic Domain)"/>
    <property type="match status" value="1"/>
</dbReference>
<feature type="binding site" evidence="10">
    <location>
        <position position="223"/>
    </location>
    <ligand>
        <name>Zn(2+)</name>
        <dbReference type="ChEBI" id="CHEBI:29105"/>
        <note>catalytic</note>
    </ligand>
</feature>
<keyword evidence="5 10" id="KW-0862">Zinc</keyword>
<keyword evidence="7" id="KW-0865">Zymogen</keyword>
<proteinExistence type="predicted"/>
<dbReference type="PROSITE" id="PS51670">
    <property type="entry name" value="SHKT"/>
    <property type="match status" value="2"/>
</dbReference>
<evidence type="ECO:0000256" key="10">
    <source>
        <dbReference type="PROSITE-ProRule" id="PRU01211"/>
    </source>
</evidence>
<dbReference type="FunFam" id="3.40.390.10:FF:000042">
    <property type="entry name" value="Metalloendopeptidase"/>
    <property type="match status" value="1"/>
</dbReference>
<accession>A0A8R1XWK6</accession>
<dbReference type="SMART" id="SM00254">
    <property type="entry name" value="ShKT"/>
    <property type="match status" value="2"/>
</dbReference>
<name>A0A8R1XWK6_ONCVO</name>
<comment type="cofactor">
    <cofactor evidence="10 11">
        <name>Zn(2+)</name>
        <dbReference type="ChEBI" id="CHEBI:29105"/>
    </cofactor>
    <text evidence="10 11">Binds 1 zinc ion per subunit.</text>
</comment>
<dbReference type="InterPro" id="IPR034035">
    <property type="entry name" value="Astacin-like_dom"/>
</dbReference>
<evidence type="ECO:0000313" key="14">
    <source>
        <dbReference type="EnsemblMetazoa" id="OVOC4218.1"/>
    </source>
</evidence>
<evidence type="ECO:0000256" key="1">
    <source>
        <dbReference type="ARBA" id="ARBA00002657"/>
    </source>
</evidence>
<dbReference type="InterPro" id="IPR024079">
    <property type="entry name" value="MetalloPept_cat_dom_sf"/>
</dbReference>
<comment type="function">
    <text evidence="1">Metalloprotease.</text>
</comment>
<dbReference type="AlphaFoldDB" id="A0A8R1XWK6"/>
<dbReference type="Proteomes" id="UP000024404">
    <property type="component" value="Unassembled WGS sequence"/>
</dbReference>